<comment type="caution">
    <text evidence="2">The sequence shown here is derived from an EMBL/GenBank/DDBJ whole genome shotgun (WGS) entry which is preliminary data.</text>
</comment>
<protein>
    <submittedName>
        <fullName evidence="2">DinB family protein</fullName>
    </submittedName>
</protein>
<gene>
    <name evidence="2" type="ORF">ACFSKL_07465</name>
</gene>
<reference evidence="3" key="1">
    <citation type="journal article" date="2019" name="Int. J. Syst. Evol. Microbiol.">
        <title>The Global Catalogue of Microorganisms (GCM) 10K type strain sequencing project: providing services to taxonomists for standard genome sequencing and annotation.</title>
        <authorList>
            <consortium name="The Broad Institute Genomics Platform"/>
            <consortium name="The Broad Institute Genome Sequencing Center for Infectious Disease"/>
            <person name="Wu L."/>
            <person name="Ma J."/>
        </authorList>
    </citation>
    <scope>NUCLEOTIDE SEQUENCE [LARGE SCALE GENOMIC DNA]</scope>
    <source>
        <strain evidence="3">CGMCC 1.15180</strain>
    </source>
</reference>
<feature type="domain" description="DinB-like" evidence="1">
    <location>
        <begin position="12"/>
        <end position="147"/>
    </location>
</feature>
<evidence type="ECO:0000313" key="2">
    <source>
        <dbReference type="EMBL" id="MFD2034619.1"/>
    </source>
</evidence>
<sequence length="154" mass="17900">MESIFNVCNVWKTNRNLYLKYFEKYTLEQLNKVPDGFNNNLIWNIGHIIVAQQALIYKGSNLNVYISDELFGLYKPNTKPTGLTTEVEVAELKILLISLIEKTETDFYNGKFVTYNERMTGTGFHLNSILDAFEFNNYHEGLHFGYMMSIGKFI</sequence>
<dbReference type="InterPro" id="IPR024775">
    <property type="entry name" value="DinB-like"/>
</dbReference>
<dbReference type="Gene3D" id="1.20.120.450">
    <property type="entry name" value="dinb family like domain"/>
    <property type="match status" value="1"/>
</dbReference>
<proteinExistence type="predicted"/>
<organism evidence="2 3">
    <name type="scientific">Belliella marina</name>
    <dbReference type="NCBI Taxonomy" id="1644146"/>
    <lineage>
        <taxon>Bacteria</taxon>
        <taxon>Pseudomonadati</taxon>
        <taxon>Bacteroidota</taxon>
        <taxon>Cytophagia</taxon>
        <taxon>Cytophagales</taxon>
        <taxon>Cyclobacteriaceae</taxon>
        <taxon>Belliella</taxon>
    </lineage>
</organism>
<accession>A0ABW4VKH3</accession>
<dbReference type="SUPFAM" id="SSF109854">
    <property type="entry name" value="DinB/YfiT-like putative metalloenzymes"/>
    <property type="match status" value="1"/>
</dbReference>
<name>A0ABW4VKH3_9BACT</name>
<evidence type="ECO:0000313" key="3">
    <source>
        <dbReference type="Proteomes" id="UP001597361"/>
    </source>
</evidence>
<dbReference type="Pfam" id="PF12867">
    <property type="entry name" value="DinB_2"/>
    <property type="match status" value="1"/>
</dbReference>
<dbReference type="Proteomes" id="UP001597361">
    <property type="component" value="Unassembled WGS sequence"/>
</dbReference>
<dbReference type="InterPro" id="IPR034660">
    <property type="entry name" value="DinB/YfiT-like"/>
</dbReference>
<keyword evidence="3" id="KW-1185">Reference proteome</keyword>
<dbReference type="EMBL" id="JBHUHR010000021">
    <property type="protein sequence ID" value="MFD2034619.1"/>
    <property type="molecule type" value="Genomic_DNA"/>
</dbReference>
<evidence type="ECO:0000259" key="1">
    <source>
        <dbReference type="Pfam" id="PF12867"/>
    </source>
</evidence>